<dbReference type="EMBL" id="WHOS01000023">
    <property type="protein sequence ID" value="NUB01238.1"/>
    <property type="molecule type" value="Genomic_DNA"/>
</dbReference>
<evidence type="ECO:0000313" key="4">
    <source>
        <dbReference type="Proteomes" id="UP000605086"/>
    </source>
</evidence>
<keyword evidence="2" id="KW-1133">Transmembrane helix</keyword>
<feature type="transmembrane region" description="Helical" evidence="2">
    <location>
        <begin position="845"/>
        <end position="865"/>
    </location>
</feature>
<comment type="caution">
    <text evidence="3">The sequence shown here is derived from an EMBL/GenBank/DDBJ whole genome shotgun (WGS) entry which is preliminary data.</text>
</comment>
<evidence type="ECO:0000256" key="1">
    <source>
        <dbReference type="SAM" id="MobiDB-lite"/>
    </source>
</evidence>
<gene>
    <name evidence="3" type="ORF">GBZ48_18385</name>
</gene>
<reference evidence="3 4" key="1">
    <citation type="submission" date="2019-10" db="EMBL/GenBank/DDBJ databases">
        <title>Genome sequence of Azospirillum melinis.</title>
        <authorList>
            <person name="Ambrosini A."/>
            <person name="Sant'Anna F.H."/>
            <person name="Cassan F.D."/>
            <person name="Souza E.M."/>
            <person name="Passaglia L.M.P."/>
        </authorList>
    </citation>
    <scope>NUCLEOTIDE SEQUENCE [LARGE SCALE GENOMIC DNA]</scope>
    <source>
        <strain evidence="3 4">TMCY0552</strain>
    </source>
</reference>
<proteinExistence type="predicted"/>
<feature type="region of interest" description="Disordered" evidence="1">
    <location>
        <begin position="921"/>
        <end position="1007"/>
    </location>
</feature>
<keyword evidence="4" id="KW-1185">Reference proteome</keyword>
<feature type="transmembrane region" description="Helical" evidence="2">
    <location>
        <begin position="93"/>
        <end position="114"/>
    </location>
</feature>
<organism evidence="3 4">
    <name type="scientific">Azospirillum melinis</name>
    <dbReference type="NCBI Taxonomy" id="328839"/>
    <lineage>
        <taxon>Bacteria</taxon>
        <taxon>Pseudomonadati</taxon>
        <taxon>Pseudomonadota</taxon>
        <taxon>Alphaproteobacteria</taxon>
        <taxon>Rhodospirillales</taxon>
        <taxon>Azospirillaceae</taxon>
        <taxon>Azospirillum</taxon>
    </lineage>
</organism>
<evidence type="ECO:0000256" key="2">
    <source>
        <dbReference type="SAM" id="Phobius"/>
    </source>
</evidence>
<dbReference type="RefSeq" id="WP_174472318.1">
    <property type="nucleotide sequence ID" value="NZ_JAGINN010000023.1"/>
</dbReference>
<protein>
    <submittedName>
        <fullName evidence="3">DotA/TraY family protein</fullName>
    </submittedName>
</protein>
<sequence length="1007" mass="105169">MQMNAQRAKQALGLLVRPTVGRRSVEIAAHQVAVDTKTVARLADSAFEREAADPGFEPVAKADPHILFNAVAQAYETDLNVVERAAQARFTSWFALALIYMMYLIIAPNSWFLLDIPLVAPGQPRWIAALPFLGWLPVITVGTLILARLARASFWLYQVKSRALVPFSAWLQDPAAWLGAPPSALLTALALAGTGAWLLDPGTATAQTPPPGSGSASGSIGTAVTWLQTAIHANDLSMRWLSKLFPDAISVLGSNPASTGSSTVGTDSLRPLFQMFNSVILFIAAAMMSVHTIIGTAATAHEGKVLGGRWNTMWAPIRISLGVASLAPVKGYCMAQLLAVQVLMGGYAFADGLWSIYVANLVAPTSAVVATPSVDLGDRVMAQILTNEVCAKFVVAKKINVESSGLTFWLYKVNPFSEDRPAAAVPIQSKPTADGGALWDYGTLCGAVKLPVSPDAVPPVGEQGMVDYTVVAPAIKAFDAARAQLLGQLISSIRSSGLVENIVSAKMIGSFIAPDLGAMKDQYSKVREAATKYNADLIAAAKTMADALDTKTRAQFIAQSVQLGWASAGAINAALVQLSASAFDHAQSGLPEYHGPDLRRLGNSDKELQGAIDLTQVLIGAMGSAGALENGNAAAAFGMTESGDIVERVFKSPINGLARWVSGRFPLDETNPMATIQSEGQAILIAGEAALLTYGGIRAALATAEKAGENGISNVTAAPQSGFLELARVGSPIIMTIIGGMLILGTVEAYIVPMIPFVSWFFAIIGCASFAVEFVIAAPLAAFMHVRMDGDELIGPQQKPFYSMLLGGAMRPTLLLFGLFLSTMVFSVMAGFLNSTFGLAMSSAQGNHITGVAGILGLMCLLMYLHYQLAMRTMELVHRVPAMVSRLTGVDDLDQDTHRNSTSIAGAVVGMVQRGGAHVTNAAFTAGGPGGNGDGRDGGGKPNRRGGGEGGDPSTPAASVSGASKLAEGSFAAADKRPSANAEGGTSSAGDGSSIAEVESTNTDRDR</sequence>
<keyword evidence="2" id="KW-0812">Transmembrane</keyword>
<name>A0ABX2KHH5_9PROT</name>
<evidence type="ECO:0000313" key="3">
    <source>
        <dbReference type="EMBL" id="NUB01238.1"/>
    </source>
</evidence>
<dbReference type="Proteomes" id="UP000605086">
    <property type="component" value="Unassembled WGS sequence"/>
</dbReference>
<accession>A0ABX2KHH5</accession>
<dbReference type="InterPro" id="IPR027628">
    <property type="entry name" value="DotA_TraY"/>
</dbReference>
<feature type="transmembrane region" description="Helical" evidence="2">
    <location>
        <begin position="126"/>
        <end position="147"/>
    </location>
</feature>
<keyword evidence="2" id="KW-0472">Membrane</keyword>
<feature type="transmembrane region" description="Helical" evidence="2">
    <location>
        <begin position="814"/>
        <end position="833"/>
    </location>
</feature>
<feature type="transmembrane region" description="Helical" evidence="2">
    <location>
        <begin position="279"/>
        <end position="300"/>
    </location>
</feature>
<feature type="transmembrane region" description="Helical" evidence="2">
    <location>
        <begin position="733"/>
        <end position="752"/>
    </location>
</feature>
<dbReference type="NCBIfam" id="TIGR04346">
    <property type="entry name" value="DotA_TraY"/>
    <property type="match status" value="1"/>
</dbReference>
<feature type="transmembrane region" description="Helical" evidence="2">
    <location>
        <begin position="758"/>
        <end position="783"/>
    </location>
</feature>